<evidence type="ECO:0000313" key="2">
    <source>
        <dbReference type="Proteomes" id="UP000198625"/>
    </source>
</evidence>
<dbReference type="EMBL" id="FNQE01000048">
    <property type="protein sequence ID" value="SDZ38186.1"/>
    <property type="molecule type" value="Genomic_DNA"/>
</dbReference>
<accession>A0A1H3SJL7</accession>
<sequence>MNDKDKDRCIFCIPPMEPYTKLAHAYVPFQTMGKVFSPGEALKKGTLFPELHDPYKYEVYCK</sequence>
<dbReference type="Pfam" id="PF11007">
    <property type="entry name" value="CotJA"/>
    <property type="match status" value="1"/>
</dbReference>
<evidence type="ECO:0000313" key="1">
    <source>
        <dbReference type="EMBL" id="SDZ38186.1"/>
    </source>
</evidence>
<dbReference type="Proteomes" id="UP000198625">
    <property type="component" value="Unassembled WGS sequence"/>
</dbReference>
<dbReference type="RefSeq" id="WP_091732982.1">
    <property type="nucleotide sequence ID" value="NZ_FNQE01000048.1"/>
</dbReference>
<proteinExistence type="predicted"/>
<name>A0A1H3SJL7_9FIRM</name>
<dbReference type="AlphaFoldDB" id="A0A1H3SJL7"/>
<protein>
    <submittedName>
        <fullName evidence="1">Spore coat associated protein JA (CotJA)</fullName>
    </submittedName>
</protein>
<keyword evidence="2" id="KW-1185">Reference proteome</keyword>
<gene>
    <name evidence="1" type="ORF">SAMN05660462_02952</name>
</gene>
<dbReference type="OrthoDB" id="9800571at2"/>
<dbReference type="InterPro" id="IPR020256">
    <property type="entry name" value="Spore_coat_CotJA"/>
</dbReference>
<reference evidence="1 2" key="1">
    <citation type="submission" date="2016-10" db="EMBL/GenBank/DDBJ databases">
        <authorList>
            <person name="de Groot N.N."/>
        </authorList>
    </citation>
    <scope>NUCLEOTIDE SEQUENCE [LARGE SCALE GENOMIC DNA]</scope>
    <source>
        <strain evidence="1 2">DSM 21650</strain>
    </source>
</reference>
<organism evidence="1 2">
    <name type="scientific">Proteiniborus ethanoligenes</name>
    <dbReference type="NCBI Taxonomy" id="415015"/>
    <lineage>
        <taxon>Bacteria</taxon>
        <taxon>Bacillati</taxon>
        <taxon>Bacillota</taxon>
        <taxon>Clostridia</taxon>
        <taxon>Eubacteriales</taxon>
        <taxon>Proteiniborus</taxon>
    </lineage>
</organism>
<dbReference type="STRING" id="415015.SAMN05660462_02952"/>